<evidence type="ECO:0000256" key="7">
    <source>
        <dbReference type="SAM" id="MobiDB-lite"/>
    </source>
</evidence>
<keyword evidence="3" id="KW-0268">Exocytosis</keyword>
<comment type="similarity">
    <text evidence="1">Belongs to the complexin/synaphin family.</text>
</comment>
<comment type="caution">
    <text evidence="8">The sequence shown here is derived from an EMBL/GenBank/DDBJ whole genome shotgun (WGS) entry which is preliminary data.</text>
</comment>
<reference evidence="8 9" key="1">
    <citation type="submission" date="2022-01" db="EMBL/GenBank/DDBJ databases">
        <title>A high-quality chromosome-level genome assembly of rohu carp, Labeo rohita.</title>
        <authorList>
            <person name="Arick M.A. II"/>
            <person name="Hsu C.-Y."/>
            <person name="Magbanua Z."/>
            <person name="Pechanova O."/>
            <person name="Grover C."/>
            <person name="Miller E."/>
            <person name="Thrash A."/>
            <person name="Ezzel L."/>
            <person name="Alam S."/>
            <person name="Benzie J."/>
            <person name="Hamilton M."/>
            <person name="Karsi A."/>
            <person name="Lawrence M.L."/>
            <person name="Peterson D.G."/>
        </authorList>
    </citation>
    <scope>NUCLEOTIDE SEQUENCE [LARGE SCALE GENOMIC DNA]</scope>
    <source>
        <strain evidence="9">BAU-BD-2019</strain>
        <tissue evidence="8">Blood</tissue>
    </source>
</reference>
<dbReference type="Pfam" id="PF05835">
    <property type="entry name" value="Synaphin"/>
    <property type="match status" value="1"/>
</dbReference>
<evidence type="ECO:0000256" key="1">
    <source>
        <dbReference type="ARBA" id="ARBA00005396"/>
    </source>
</evidence>
<keyword evidence="4" id="KW-0532">Neurotransmitter transport</keyword>
<dbReference type="PANTHER" id="PTHR16705:SF12">
    <property type="entry name" value="COMPLEXIN-3"/>
    <property type="match status" value="1"/>
</dbReference>
<dbReference type="InterPro" id="IPR008849">
    <property type="entry name" value="Synaphin"/>
</dbReference>
<evidence type="ECO:0000313" key="8">
    <source>
        <dbReference type="EMBL" id="KAI2667986.1"/>
    </source>
</evidence>
<feature type="region of interest" description="Disordered" evidence="7">
    <location>
        <begin position="9"/>
        <end position="41"/>
    </location>
</feature>
<keyword evidence="5" id="KW-0770">Synapse</keyword>
<dbReference type="EMBL" id="JACTAM010000002">
    <property type="protein sequence ID" value="KAI2667986.1"/>
    <property type="molecule type" value="Genomic_DNA"/>
</dbReference>
<accession>A0ABQ8MYQ2</accession>
<evidence type="ECO:0000313" key="9">
    <source>
        <dbReference type="Proteomes" id="UP000830375"/>
    </source>
</evidence>
<protein>
    <submittedName>
        <fullName evidence="8">Complexin-4</fullName>
    </submittedName>
</protein>
<evidence type="ECO:0000256" key="2">
    <source>
        <dbReference type="ARBA" id="ARBA00022448"/>
    </source>
</evidence>
<comment type="subcellular location">
    <subcellularLocation>
        <location evidence="6">Synapse</location>
    </subcellularLocation>
</comment>
<evidence type="ECO:0000256" key="3">
    <source>
        <dbReference type="ARBA" id="ARBA00022483"/>
    </source>
</evidence>
<dbReference type="PANTHER" id="PTHR16705">
    <property type="entry name" value="COMPLEXIN"/>
    <property type="match status" value="1"/>
</dbReference>
<evidence type="ECO:0000256" key="6">
    <source>
        <dbReference type="ARBA" id="ARBA00034103"/>
    </source>
</evidence>
<sequence length="141" mass="15951">MAFLLQQMLGDKIKNMTGGNNNEEETEGGKETAASKGMSREEFEEIARDKEFATKKAERANLRVLLRDKYRIPQMAGDDLDVPEELAKMVEEDEEQEELNDSFLGKLQNMDVDFDSIKAKAQSTMTEINKSKQPDADLQVS</sequence>
<evidence type="ECO:0000256" key="4">
    <source>
        <dbReference type="ARBA" id="ARBA00022775"/>
    </source>
</evidence>
<gene>
    <name evidence="8" type="ORF">H4Q32_004611</name>
</gene>
<dbReference type="Proteomes" id="UP000830375">
    <property type="component" value="Unassembled WGS sequence"/>
</dbReference>
<keyword evidence="9" id="KW-1185">Reference proteome</keyword>
<keyword evidence="2" id="KW-0813">Transport</keyword>
<name>A0ABQ8MYQ2_LABRO</name>
<proteinExistence type="inferred from homology"/>
<organism evidence="8 9">
    <name type="scientific">Labeo rohita</name>
    <name type="common">Indian major carp</name>
    <name type="synonym">Cyprinus rohita</name>
    <dbReference type="NCBI Taxonomy" id="84645"/>
    <lineage>
        <taxon>Eukaryota</taxon>
        <taxon>Metazoa</taxon>
        <taxon>Chordata</taxon>
        <taxon>Craniata</taxon>
        <taxon>Vertebrata</taxon>
        <taxon>Euteleostomi</taxon>
        <taxon>Actinopterygii</taxon>
        <taxon>Neopterygii</taxon>
        <taxon>Teleostei</taxon>
        <taxon>Ostariophysi</taxon>
        <taxon>Cypriniformes</taxon>
        <taxon>Cyprinidae</taxon>
        <taxon>Labeoninae</taxon>
        <taxon>Labeonini</taxon>
        <taxon>Labeo</taxon>
    </lineage>
</organism>
<evidence type="ECO:0000256" key="5">
    <source>
        <dbReference type="ARBA" id="ARBA00023018"/>
    </source>
</evidence>